<evidence type="ECO:0000313" key="11">
    <source>
        <dbReference type="Proteomes" id="UP000028073"/>
    </source>
</evidence>
<dbReference type="Proteomes" id="UP000028073">
    <property type="component" value="Unassembled WGS sequence"/>
</dbReference>
<dbReference type="AlphaFoldDB" id="A0A081NEY9"/>
<comment type="caution">
    <text evidence="10">The sequence shown here is derived from an EMBL/GenBank/DDBJ whole genome shotgun (WGS) entry which is preliminary data.</text>
</comment>
<keyword evidence="2 6" id="KW-0812">Transmembrane</keyword>
<dbReference type="eggNOG" id="COG4233">
    <property type="taxonomic scope" value="Bacteria"/>
</dbReference>
<evidence type="ECO:0000256" key="6">
    <source>
        <dbReference type="SAM" id="Phobius"/>
    </source>
</evidence>
<feature type="transmembrane region" description="Helical" evidence="6">
    <location>
        <begin position="460"/>
        <end position="480"/>
    </location>
</feature>
<organism evidence="10 11">
    <name type="scientific">Endozoicomonas numazuensis</name>
    <dbReference type="NCBI Taxonomy" id="1137799"/>
    <lineage>
        <taxon>Bacteria</taxon>
        <taxon>Pseudomonadati</taxon>
        <taxon>Pseudomonadota</taxon>
        <taxon>Gammaproteobacteria</taxon>
        <taxon>Oceanospirillales</taxon>
        <taxon>Endozoicomonadaceae</taxon>
        <taxon>Endozoicomonas</taxon>
    </lineage>
</organism>
<dbReference type="eggNOG" id="COG4232">
    <property type="taxonomic scope" value="Bacteria"/>
</dbReference>
<dbReference type="STRING" id="1137799.GZ78_20570"/>
<keyword evidence="4 6" id="KW-1133">Transmembrane helix</keyword>
<dbReference type="CDD" id="cd02953">
    <property type="entry name" value="DsbDgamma"/>
    <property type="match status" value="1"/>
</dbReference>
<keyword evidence="11" id="KW-1185">Reference proteome</keyword>
<dbReference type="InterPro" id="IPR035671">
    <property type="entry name" value="DsbD_gamma"/>
</dbReference>
<dbReference type="PANTHER" id="PTHR32234">
    <property type="entry name" value="THIOL:DISULFIDE INTERCHANGE PROTEIN DSBD"/>
    <property type="match status" value="1"/>
</dbReference>
<dbReference type="GO" id="GO:0015035">
    <property type="term" value="F:protein-disulfide reductase activity"/>
    <property type="evidence" value="ECO:0007669"/>
    <property type="project" value="TreeGrafter"/>
</dbReference>
<feature type="transmembrane region" description="Helical" evidence="6">
    <location>
        <begin position="501"/>
        <end position="517"/>
    </location>
</feature>
<proteinExistence type="predicted"/>
<dbReference type="Pfam" id="PF13899">
    <property type="entry name" value="Thioredoxin_7"/>
    <property type="match status" value="1"/>
</dbReference>
<evidence type="ECO:0000259" key="9">
    <source>
        <dbReference type="Pfam" id="PF11412"/>
    </source>
</evidence>
<evidence type="ECO:0000256" key="4">
    <source>
        <dbReference type="ARBA" id="ARBA00022989"/>
    </source>
</evidence>
<evidence type="ECO:0000313" key="10">
    <source>
        <dbReference type="EMBL" id="KEQ17012.1"/>
    </source>
</evidence>
<dbReference type="EMBL" id="JOKH01000004">
    <property type="protein sequence ID" value="KEQ17012.1"/>
    <property type="molecule type" value="Genomic_DNA"/>
</dbReference>
<feature type="transmembrane region" description="Helical" evidence="6">
    <location>
        <begin position="345"/>
        <end position="366"/>
    </location>
</feature>
<feature type="transmembrane region" description="Helical" evidence="6">
    <location>
        <begin position="554"/>
        <end position="576"/>
    </location>
</feature>
<evidence type="ECO:0008006" key="12">
    <source>
        <dbReference type="Google" id="ProtNLM"/>
    </source>
</evidence>
<dbReference type="InterPro" id="IPR036249">
    <property type="entry name" value="Thioredoxin-like_sf"/>
</dbReference>
<evidence type="ECO:0000256" key="3">
    <source>
        <dbReference type="ARBA" id="ARBA00022748"/>
    </source>
</evidence>
<gene>
    <name evidence="10" type="ORF">GZ78_20570</name>
</gene>
<evidence type="ECO:0000256" key="1">
    <source>
        <dbReference type="ARBA" id="ARBA00004141"/>
    </source>
</evidence>
<evidence type="ECO:0000256" key="5">
    <source>
        <dbReference type="ARBA" id="ARBA00023136"/>
    </source>
</evidence>
<comment type="subcellular location">
    <subcellularLocation>
        <location evidence="1">Membrane</location>
        <topology evidence="1">Multi-pass membrane protein</topology>
    </subcellularLocation>
</comment>
<feature type="transmembrane region" description="Helical" evidence="6">
    <location>
        <begin position="382"/>
        <end position="400"/>
    </location>
</feature>
<feature type="domain" description="Cytochrome C biogenesis protein transmembrane" evidence="8">
    <location>
        <begin position="301"/>
        <end position="515"/>
    </location>
</feature>
<keyword evidence="3" id="KW-0201">Cytochrome c-type biogenesis</keyword>
<evidence type="ECO:0000259" key="8">
    <source>
        <dbReference type="Pfam" id="PF02683"/>
    </source>
</evidence>
<feature type="chain" id="PRO_5001760760" description="Thioredoxin domain-containing protein" evidence="7">
    <location>
        <begin position="23"/>
        <end position="701"/>
    </location>
</feature>
<dbReference type="Pfam" id="PF11412">
    <property type="entry name" value="DsbD_N"/>
    <property type="match status" value="1"/>
</dbReference>
<dbReference type="InterPro" id="IPR028250">
    <property type="entry name" value="DsbDN"/>
</dbReference>
<dbReference type="GO" id="GO:0045454">
    <property type="term" value="P:cell redox homeostasis"/>
    <property type="evidence" value="ECO:0007669"/>
    <property type="project" value="TreeGrafter"/>
</dbReference>
<dbReference type="InterPro" id="IPR003834">
    <property type="entry name" value="Cyt_c_assmbl_TM_dom"/>
</dbReference>
<feature type="transmembrane region" description="Helical" evidence="6">
    <location>
        <begin position="523"/>
        <end position="542"/>
    </location>
</feature>
<feature type="signal peptide" evidence="7">
    <location>
        <begin position="1"/>
        <end position="22"/>
    </location>
</feature>
<dbReference type="GO" id="GO:0016020">
    <property type="term" value="C:membrane"/>
    <property type="evidence" value="ECO:0007669"/>
    <property type="project" value="UniProtKB-SubCell"/>
</dbReference>
<dbReference type="PANTHER" id="PTHR32234:SF3">
    <property type="entry name" value="SUPPRESSION OF COPPER SENSITIVITY PROTEIN"/>
    <property type="match status" value="1"/>
</dbReference>
<feature type="transmembrane region" description="Helical" evidence="6">
    <location>
        <begin position="299"/>
        <end position="324"/>
    </location>
</feature>
<keyword evidence="7" id="KW-0732">Signal</keyword>
<feature type="transmembrane region" description="Helical" evidence="6">
    <location>
        <begin position="432"/>
        <end position="454"/>
    </location>
</feature>
<accession>A0A081NEY9</accession>
<feature type="domain" description="Thiol:disulfide interchange protein DsbD N-terminal" evidence="9">
    <location>
        <begin position="51"/>
        <end position="158"/>
    </location>
</feature>
<sequence>MLMFFTLCLALTLLFLNRPAYALSTDWLINPQQPEARVRLHLSGEEDSDSRQLSAALEVQLSGDWKTYWRSPGEAGIPPEVDWRINQQQGSSNVENVEWLWPVPERIEMLGLHTFGYKNGTVFPLLIQVEDLSEPVSINAKLQLSSCTTICVLTDYDIRLDFTPSELESDPEASFLIDKALSQVPTYMPDTGLSTESVVWDKGSNKVIVTAHSETGWEKEVDVIIDGQEDITFSVPDIKVQGSQLQAVMDASSWLGDYDLSEEKVTVTLLNGDSALEKSLSVKKGSVSSLTNDSTTTSLIVLLGLALLGGLILNLMPCVLPVLGMKLSSVLHASGQETSLTRKQFLSSAAGIIFSFWLLAIFLWALKLTGNSIGWGIQFQNPWFIGFMVAVTALFAANLMDMFEIRLPSFLSTRLATTGDNSTAGHFVQGMFATLLATPCSAPFLGTAVAFALSTNSFNLFAIFTALGVGLALPYLLIAAKPALLKWMPKPGHWMINLRRILALMLLATTLWLTSLLQAYLPVYLLLVIALIPTLLILHRLLISMMPHSGKGLLLLPALFLSLAIVLFGAWSTGLFTPEKSTSDSLAWQPLNEQEIARMVAEGKTVFVDVTADWCVTCKANKIRVIDRDPTNSLLQQVNVIPMKGDWTRPSEEINAYLQKNGRFGVPFNIVYGPGAPEGLPLPVILDHETVAAAIQQASSR</sequence>
<reference evidence="10 11" key="1">
    <citation type="submission" date="2014-06" db="EMBL/GenBank/DDBJ databases">
        <title>Whole Genome Sequences of Three Symbiotic Endozoicomonas Bacteria.</title>
        <authorList>
            <person name="Neave M.J."/>
            <person name="Apprill A."/>
            <person name="Voolstra C.R."/>
        </authorList>
    </citation>
    <scope>NUCLEOTIDE SEQUENCE [LARGE SCALE GENOMIC DNA]</scope>
    <source>
        <strain evidence="10 11">DSM 25634</strain>
    </source>
</reference>
<dbReference type="SUPFAM" id="SSF52833">
    <property type="entry name" value="Thioredoxin-like"/>
    <property type="match status" value="1"/>
</dbReference>
<dbReference type="Pfam" id="PF02683">
    <property type="entry name" value="DsbD_TM"/>
    <property type="match status" value="1"/>
</dbReference>
<evidence type="ECO:0000256" key="7">
    <source>
        <dbReference type="SAM" id="SignalP"/>
    </source>
</evidence>
<dbReference type="GO" id="GO:0017004">
    <property type="term" value="P:cytochrome complex assembly"/>
    <property type="evidence" value="ECO:0007669"/>
    <property type="project" value="UniProtKB-KW"/>
</dbReference>
<evidence type="ECO:0000256" key="2">
    <source>
        <dbReference type="ARBA" id="ARBA00022692"/>
    </source>
</evidence>
<name>A0A081NEY9_9GAMM</name>
<protein>
    <recommendedName>
        <fullName evidence="12">Thioredoxin domain-containing protein</fullName>
    </recommendedName>
</protein>
<keyword evidence="5 6" id="KW-0472">Membrane</keyword>
<dbReference type="Gene3D" id="3.40.30.10">
    <property type="entry name" value="Glutaredoxin"/>
    <property type="match status" value="1"/>
</dbReference>